<dbReference type="Proteomes" id="UP001202922">
    <property type="component" value="Unassembled WGS sequence"/>
</dbReference>
<dbReference type="EMBL" id="JAKZBV010000001">
    <property type="protein sequence ID" value="MCH6468621.1"/>
    <property type="molecule type" value="Genomic_DNA"/>
</dbReference>
<sequence length="69" mass="7656">MASKKQPIVHEIRDEFCITCGSNTEFFAFMGQSMVDADIREPVMVDPALVEEAVRTSRRLAAPWQPSGG</sequence>
<accession>A0ABS9TW21</accession>
<name>A0ABS9TW21_9MICC</name>
<proteinExistence type="predicted"/>
<gene>
    <name evidence="1" type="ORF">L0M17_01240</name>
</gene>
<organism evidence="1 2">
    <name type="scientific">Sinomonas terrae</name>
    <dbReference type="NCBI Taxonomy" id="2908838"/>
    <lineage>
        <taxon>Bacteria</taxon>
        <taxon>Bacillati</taxon>
        <taxon>Actinomycetota</taxon>
        <taxon>Actinomycetes</taxon>
        <taxon>Micrococcales</taxon>
        <taxon>Micrococcaceae</taxon>
        <taxon>Sinomonas</taxon>
    </lineage>
</organism>
<dbReference type="RefSeq" id="WP_241050499.1">
    <property type="nucleotide sequence ID" value="NZ_JAKZBV010000001.1"/>
</dbReference>
<protein>
    <submittedName>
        <fullName evidence="1">Uncharacterized protein</fullName>
    </submittedName>
</protein>
<reference evidence="1 2" key="1">
    <citation type="submission" date="2022-03" db="EMBL/GenBank/DDBJ databases">
        <title>Sinomonas sp. isolated from a soil.</title>
        <authorList>
            <person name="Han J."/>
            <person name="Kim D.-U."/>
        </authorList>
    </citation>
    <scope>NUCLEOTIDE SEQUENCE [LARGE SCALE GENOMIC DNA]</scope>
    <source>
        <strain evidence="1 2">5-5</strain>
    </source>
</reference>
<evidence type="ECO:0000313" key="1">
    <source>
        <dbReference type="EMBL" id="MCH6468621.1"/>
    </source>
</evidence>
<keyword evidence="2" id="KW-1185">Reference proteome</keyword>
<evidence type="ECO:0000313" key="2">
    <source>
        <dbReference type="Proteomes" id="UP001202922"/>
    </source>
</evidence>
<comment type="caution">
    <text evidence="1">The sequence shown here is derived from an EMBL/GenBank/DDBJ whole genome shotgun (WGS) entry which is preliminary data.</text>
</comment>